<keyword evidence="4" id="KW-1185">Reference proteome</keyword>
<feature type="compositionally biased region" description="Basic and acidic residues" evidence="1">
    <location>
        <begin position="321"/>
        <end position="334"/>
    </location>
</feature>
<proteinExistence type="predicted"/>
<evidence type="ECO:0000256" key="2">
    <source>
        <dbReference type="SAM" id="Phobius"/>
    </source>
</evidence>
<keyword evidence="2" id="KW-0472">Membrane</keyword>
<dbReference type="HOGENOM" id="CLU_044614_2_0_1"/>
<protein>
    <submittedName>
        <fullName evidence="3">Uncharacterized protein</fullName>
    </submittedName>
</protein>
<dbReference type="EMBL" id="AWSO01000587">
    <property type="protein sequence ID" value="ESK89114.1"/>
    <property type="molecule type" value="Genomic_DNA"/>
</dbReference>
<comment type="caution">
    <text evidence="3">The sequence shown here is derived from an EMBL/GenBank/DDBJ whole genome shotgun (WGS) entry which is preliminary data.</text>
</comment>
<gene>
    <name evidence="3" type="ORF">Moror_5287</name>
</gene>
<feature type="transmembrane region" description="Helical" evidence="2">
    <location>
        <begin position="17"/>
        <end position="37"/>
    </location>
</feature>
<accession>V2YBS4</accession>
<feature type="transmembrane region" description="Helical" evidence="2">
    <location>
        <begin position="136"/>
        <end position="157"/>
    </location>
</feature>
<dbReference type="STRING" id="1381753.V2YBS4"/>
<dbReference type="AlphaFoldDB" id="V2YBS4"/>
<feature type="transmembrane region" description="Helical" evidence="2">
    <location>
        <begin position="251"/>
        <end position="268"/>
    </location>
</feature>
<feature type="region of interest" description="Disordered" evidence="1">
    <location>
        <begin position="315"/>
        <end position="334"/>
    </location>
</feature>
<feature type="transmembrane region" description="Helical" evidence="2">
    <location>
        <begin position="217"/>
        <end position="239"/>
    </location>
</feature>
<dbReference type="KEGG" id="mrr:Moror_5287"/>
<feature type="transmembrane region" description="Helical" evidence="2">
    <location>
        <begin position="49"/>
        <end position="82"/>
    </location>
</feature>
<sequence>MDLFVLQSLLIQRGKQLTLFLLGFYVLLFSLSVYFVCTRQTNAKRKLHLGWMITLFILSFSSALLHMGTTIHIAILGFQVATTQDLNPLLDWTSPSNVADKALGLVFYILYILANCIADMILLYRCFVLWNSMRPIFIVALVILFLTNVTGFIRVVLLHTLPAVHLQTLSMIHLAYFIANAINTTLLTLATAGQIWWSSREARRLLGHEVDRRYKRVVAMVIESGFLYTASLVAEVSVSQSASSLGFELELFPLVALMAGIAPTLIILRSSLGSSESAVPDSRIISSLRFGGPPPVEASQGSEVCTVDIQFDPVNEGGDLEAPKIERDDAAARV</sequence>
<feature type="transmembrane region" description="Helical" evidence="2">
    <location>
        <begin position="102"/>
        <end position="124"/>
    </location>
</feature>
<feature type="transmembrane region" description="Helical" evidence="2">
    <location>
        <begin position="177"/>
        <end position="197"/>
    </location>
</feature>
<evidence type="ECO:0000256" key="1">
    <source>
        <dbReference type="SAM" id="MobiDB-lite"/>
    </source>
</evidence>
<evidence type="ECO:0000313" key="3">
    <source>
        <dbReference type="EMBL" id="ESK89114.1"/>
    </source>
</evidence>
<reference evidence="3 4" key="1">
    <citation type="journal article" date="2014" name="BMC Genomics">
        <title>Genome and secretome analysis of the hemibiotrophic fungal pathogen, Moniliophthora roreri, which causes frosty pod rot disease of cacao: mechanisms of the biotrophic and necrotrophic phases.</title>
        <authorList>
            <person name="Meinhardt L.W."/>
            <person name="Costa G.G.L."/>
            <person name="Thomazella D.P.T."/>
            <person name="Teixeira P.J.P.L."/>
            <person name="Carazzolle M.F."/>
            <person name="Schuster S.C."/>
            <person name="Carlson J.E."/>
            <person name="Guiltinan M.J."/>
            <person name="Mieczkowski P."/>
            <person name="Farmer A."/>
            <person name="Ramaraj T."/>
            <person name="Crozier J."/>
            <person name="Davis R.E."/>
            <person name="Shao J."/>
            <person name="Melnick R.L."/>
            <person name="Pereira G.A.G."/>
            <person name="Bailey B.A."/>
        </authorList>
    </citation>
    <scope>NUCLEOTIDE SEQUENCE [LARGE SCALE GENOMIC DNA]</scope>
    <source>
        <strain evidence="3 4">MCA 2997</strain>
    </source>
</reference>
<evidence type="ECO:0000313" key="4">
    <source>
        <dbReference type="Proteomes" id="UP000017559"/>
    </source>
</evidence>
<dbReference type="Proteomes" id="UP000017559">
    <property type="component" value="Unassembled WGS sequence"/>
</dbReference>
<keyword evidence="2" id="KW-1133">Transmembrane helix</keyword>
<keyword evidence="2" id="KW-0812">Transmembrane</keyword>
<organism evidence="3 4">
    <name type="scientific">Moniliophthora roreri (strain MCA 2997)</name>
    <name type="common">Cocoa frosty pod rot fungus</name>
    <name type="synonym">Crinipellis roreri</name>
    <dbReference type="NCBI Taxonomy" id="1381753"/>
    <lineage>
        <taxon>Eukaryota</taxon>
        <taxon>Fungi</taxon>
        <taxon>Dikarya</taxon>
        <taxon>Basidiomycota</taxon>
        <taxon>Agaricomycotina</taxon>
        <taxon>Agaricomycetes</taxon>
        <taxon>Agaricomycetidae</taxon>
        <taxon>Agaricales</taxon>
        <taxon>Marasmiineae</taxon>
        <taxon>Marasmiaceae</taxon>
        <taxon>Moniliophthora</taxon>
    </lineage>
</organism>
<name>V2YBS4_MONRO</name>